<dbReference type="EMBL" id="KV454209">
    <property type="protein sequence ID" value="ODQ61383.1"/>
    <property type="molecule type" value="Genomic_DNA"/>
</dbReference>
<evidence type="ECO:0000256" key="6">
    <source>
        <dbReference type="PIRSR" id="PIRSR000189-1"/>
    </source>
</evidence>
<evidence type="ECO:0000256" key="1">
    <source>
        <dbReference type="ARBA" id="ARBA00001974"/>
    </source>
</evidence>
<dbReference type="InterPro" id="IPR006181">
    <property type="entry name" value="D-amino_acid_oxidase_CS"/>
</dbReference>
<dbReference type="OrthoDB" id="409956at2759"/>
<dbReference type="STRING" id="683960.A0A1E3P7L5"/>
<dbReference type="GO" id="GO:0003884">
    <property type="term" value="F:D-amino-acid oxidase activity"/>
    <property type="evidence" value="ECO:0007669"/>
    <property type="project" value="InterPro"/>
</dbReference>
<name>A0A1E3P7L5_WICAA</name>
<dbReference type="PIRSF" id="PIRSF000189">
    <property type="entry name" value="D-aa_oxidase"/>
    <property type="match status" value="1"/>
</dbReference>
<dbReference type="PROSITE" id="PS00677">
    <property type="entry name" value="DAO"/>
    <property type="match status" value="1"/>
</dbReference>
<proteinExistence type="inferred from homology"/>
<organism evidence="9 10">
    <name type="scientific">Wickerhamomyces anomalus (strain ATCC 58044 / CBS 1984 / NCYC 433 / NRRL Y-366-8)</name>
    <name type="common">Yeast</name>
    <name type="synonym">Hansenula anomala</name>
    <dbReference type="NCBI Taxonomy" id="683960"/>
    <lineage>
        <taxon>Eukaryota</taxon>
        <taxon>Fungi</taxon>
        <taxon>Dikarya</taxon>
        <taxon>Ascomycota</taxon>
        <taxon>Saccharomycotina</taxon>
        <taxon>Saccharomycetes</taxon>
        <taxon>Phaffomycetales</taxon>
        <taxon>Wickerhamomycetaceae</taxon>
        <taxon>Wickerhamomyces</taxon>
    </lineage>
</organism>
<feature type="binding site" evidence="6">
    <location>
        <position position="169"/>
    </location>
    <ligand>
        <name>FAD</name>
        <dbReference type="ChEBI" id="CHEBI:57692"/>
    </ligand>
</feature>
<dbReference type="GO" id="GO:0019478">
    <property type="term" value="P:D-amino acid catabolic process"/>
    <property type="evidence" value="ECO:0007669"/>
    <property type="project" value="TreeGrafter"/>
</dbReference>
<feature type="binding site" evidence="6">
    <location>
        <position position="192"/>
    </location>
    <ligand>
        <name>FAD</name>
        <dbReference type="ChEBI" id="CHEBI:57692"/>
    </ligand>
</feature>
<evidence type="ECO:0000313" key="10">
    <source>
        <dbReference type="Proteomes" id="UP000094112"/>
    </source>
</evidence>
<comment type="cofactor">
    <cofactor evidence="1 6">
        <name>FAD</name>
        <dbReference type="ChEBI" id="CHEBI:57692"/>
    </cofactor>
</comment>
<keyword evidence="4 6" id="KW-0274">FAD</keyword>
<dbReference type="InterPro" id="IPR006076">
    <property type="entry name" value="FAD-dep_OxRdtase"/>
</dbReference>
<dbReference type="RefSeq" id="XP_019040590.1">
    <property type="nucleotide sequence ID" value="XM_019186703.1"/>
</dbReference>
<sequence>MGAKIVVLGAGVLGLTSALELLKKGHDVSIVGRHIPGDLDSLYTSPWAGANWGSFAGPDEYFLQDLDKPGYKKFFELARNDPSAGVHIVPHHTYITKAELERKGGKVTYPWFINFVEGFRELDQSELPKTGDIVKGWTFDSVTISTTLYLNYLLQKIFKLGGTLRRKEVKHLKDAYALHHTGSKADIVINCTGLLARRLKGVEDQDVYPIRGQILWVRNNATKQIVVAIEGYANESLYIFPRKEGGCIIGGTFIVNDWSTIPDPELSKRMIERAKKYLPELVDPKLGNDPEIDVFRHNVGLRPARKNGPRIEREGSIIHNYGISGAGYQASYGLAGQVIRLVDEYLKREAKL</sequence>
<keyword evidence="3" id="KW-0285">Flavoprotein</keyword>
<reference evidence="9 10" key="1">
    <citation type="journal article" date="2016" name="Proc. Natl. Acad. Sci. U.S.A.">
        <title>Comparative genomics of biotechnologically important yeasts.</title>
        <authorList>
            <person name="Riley R."/>
            <person name="Haridas S."/>
            <person name="Wolfe K.H."/>
            <person name="Lopes M.R."/>
            <person name="Hittinger C.T."/>
            <person name="Goeker M."/>
            <person name="Salamov A.A."/>
            <person name="Wisecaver J.H."/>
            <person name="Long T.M."/>
            <person name="Calvey C.H."/>
            <person name="Aerts A.L."/>
            <person name="Barry K.W."/>
            <person name="Choi C."/>
            <person name="Clum A."/>
            <person name="Coughlan A.Y."/>
            <person name="Deshpande S."/>
            <person name="Douglass A.P."/>
            <person name="Hanson S.J."/>
            <person name="Klenk H.-P."/>
            <person name="LaButti K.M."/>
            <person name="Lapidus A."/>
            <person name="Lindquist E.A."/>
            <person name="Lipzen A.M."/>
            <person name="Meier-Kolthoff J.P."/>
            <person name="Ohm R.A."/>
            <person name="Otillar R.P."/>
            <person name="Pangilinan J.L."/>
            <person name="Peng Y."/>
            <person name="Rokas A."/>
            <person name="Rosa C.A."/>
            <person name="Scheuner C."/>
            <person name="Sibirny A.A."/>
            <person name="Slot J.C."/>
            <person name="Stielow J.B."/>
            <person name="Sun H."/>
            <person name="Kurtzman C.P."/>
            <person name="Blackwell M."/>
            <person name="Grigoriev I.V."/>
            <person name="Jeffries T.W."/>
        </authorList>
    </citation>
    <scope>NUCLEOTIDE SEQUENCE [LARGE SCALE GENOMIC DNA]</scope>
    <source>
        <strain evidence="10">ATCC 58044 / CBS 1984 / NCYC 433 / NRRL Y-366-8</strain>
    </source>
</reference>
<dbReference type="Pfam" id="PF01266">
    <property type="entry name" value="DAO"/>
    <property type="match status" value="1"/>
</dbReference>
<feature type="signal peptide" evidence="7">
    <location>
        <begin position="1"/>
        <end position="18"/>
    </location>
</feature>
<feature type="chain" id="PRO_5009133742" description="FAD dependent oxidoreductase domain-containing protein" evidence="7">
    <location>
        <begin position="19"/>
        <end position="352"/>
    </location>
</feature>
<dbReference type="InterPro" id="IPR023209">
    <property type="entry name" value="DAO"/>
</dbReference>
<keyword evidence="10" id="KW-1185">Reference proteome</keyword>
<evidence type="ECO:0000256" key="7">
    <source>
        <dbReference type="SAM" id="SignalP"/>
    </source>
</evidence>
<gene>
    <name evidence="9" type="ORF">WICANDRAFT_99874</name>
</gene>
<feature type="binding site" evidence="6">
    <location>
        <begin position="44"/>
        <end position="45"/>
    </location>
    <ligand>
        <name>FAD</name>
        <dbReference type="ChEBI" id="CHEBI:57692"/>
    </ligand>
</feature>
<dbReference type="SUPFAM" id="SSF51971">
    <property type="entry name" value="Nucleotide-binding domain"/>
    <property type="match status" value="1"/>
</dbReference>
<dbReference type="Gene3D" id="3.40.50.720">
    <property type="entry name" value="NAD(P)-binding Rossmann-like Domain"/>
    <property type="match status" value="1"/>
</dbReference>
<dbReference type="PANTHER" id="PTHR11530:SF16">
    <property type="entry name" value="D-AMINO ACID OXIDASE (AFU_ORTHOLOGUE AFUA_5G11290)"/>
    <property type="match status" value="1"/>
</dbReference>
<evidence type="ECO:0000256" key="5">
    <source>
        <dbReference type="ARBA" id="ARBA00023002"/>
    </source>
</evidence>
<evidence type="ECO:0000256" key="3">
    <source>
        <dbReference type="ARBA" id="ARBA00022630"/>
    </source>
</evidence>
<evidence type="ECO:0000313" key="9">
    <source>
        <dbReference type="EMBL" id="ODQ61383.1"/>
    </source>
</evidence>
<evidence type="ECO:0000256" key="4">
    <source>
        <dbReference type="ARBA" id="ARBA00022827"/>
    </source>
</evidence>
<feature type="binding site" evidence="6">
    <location>
        <position position="325"/>
    </location>
    <ligand>
        <name>D-dopa</name>
        <dbReference type="ChEBI" id="CHEBI:149689"/>
    </ligand>
</feature>
<dbReference type="GO" id="GO:0071949">
    <property type="term" value="F:FAD binding"/>
    <property type="evidence" value="ECO:0007669"/>
    <property type="project" value="InterPro"/>
</dbReference>
<feature type="domain" description="FAD dependent oxidoreductase" evidence="8">
    <location>
        <begin position="4"/>
        <end position="336"/>
    </location>
</feature>
<dbReference type="Proteomes" id="UP000094112">
    <property type="component" value="Unassembled WGS sequence"/>
</dbReference>
<dbReference type="SUPFAM" id="SSF54373">
    <property type="entry name" value="FAD-linked reductases, C-terminal domain"/>
    <property type="match status" value="1"/>
</dbReference>
<dbReference type="PANTHER" id="PTHR11530">
    <property type="entry name" value="D-AMINO ACID OXIDASE"/>
    <property type="match status" value="1"/>
</dbReference>
<protein>
    <recommendedName>
        <fullName evidence="8">FAD dependent oxidoreductase domain-containing protein</fullName>
    </recommendedName>
</protein>
<dbReference type="GeneID" id="30203949"/>
<dbReference type="Gene3D" id="3.30.9.10">
    <property type="entry name" value="D-Amino Acid Oxidase, subunit A, domain 2"/>
    <property type="match status" value="1"/>
</dbReference>
<accession>A0A1E3P7L5</accession>
<evidence type="ECO:0000256" key="2">
    <source>
        <dbReference type="ARBA" id="ARBA00006730"/>
    </source>
</evidence>
<dbReference type="AlphaFoldDB" id="A0A1E3P7L5"/>
<keyword evidence="7" id="KW-0732">Signal</keyword>
<comment type="similarity">
    <text evidence="2">Belongs to the DAMOX/DASOX family.</text>
</comment>
<evidence type="ECO:0000259" key="8">
    <source>
        <dbReference type="Pfam" id="PF01266"/>
    </source>
</evidence>
<dbReference type="GO" id="GO:0005737">
    <property type="term" value="C:cytoplasm"/>
    <property type="evidence" value="ECO:0007669"/>
    <property type="project" value="TreeGrafter"/>
</dbReference>
<keyword evidence="5" id="KW-0560">Oxidoreductase</keyword>